<dbReference type="InterPro" id="IPR035994">
    <property type="entry name" value="Nucleoside_phosphorylase_sf"/>
</dbReference>
<dbReference type="PANTHER" id="PTHR46082:SF11">
    <property type="entry name" value="AAA+ ATPASE DOMAIN-CONTAINING PROTEIN-RELATED"/>
    <property type="match status" value="1"/>
</dbReference>
<dbReference type="PANTHER" id="PTHR46082">
    <property type="entry name" value="ATP/GTP-BINDING PROTEIN-RELATED"/>
    <property type="match status" value="1"/>
</dbReference>
<proteinExistence type="predicted"/>
<dbReference type="GO" id="GO:0003824">
    <property type="term" value="F:catalytic activity"/>
    <property type="evidence" value="ECO:0007669"/>
    <property type="project" value="InterPro"/>
</dbReference>
<comment type="caution">
    <text evidence="5">The sequence shown here is derived from an EMBL/GenBank/DDBJ whole genome shotgun (WGS) entry which is preliminary data.</text>
</comment>
<dbReference type="PROSITE" id="PS50297">
    <property type="entry name" value="ANK_REP_REGION"/>
    <property type="match status" value="3"/>
</dbReference>
<evidence type="ECO:0000256" key="1">
    <source>
        <dbReference type="ARBA" id="ARBA00022737"/>
    </source>
</evidence>
<evidence type="ECO:0000259" key="4">
    <source>
        <dbReference type="Pfam" id="PF24883"/>
    </source>
</evidence>
<dbReference type="STRING" id="1196081.A0A364KV86"/>
<reference evidence="5 6" key="1">
    <citation type="journal article" date="2017" name="Biotechnol. Biofuels">
        <title>Differential beta-glucosidase expression as a function of carbon source availability in Talaromyces amestolkiae: a genomic and proteomic approach.</title>
        <authorList>
            <person name="de Eugenio L.I."/>
            <person name="Mendez-Liter J.A."/>
            <person name="Nieto-Dominguez M."/>
            <person name="Alonso L."/>
            <person name="Gil-Munoz J."/>
            <person name="Barriuso J."/>
            <person name="Prieto A."/>
            <person name="Martinez M.J."/>
        </authorList>
    </citation>
    <scope>NUCLEOTIDE SEQUENCE [LARGE SCALE GENOMIC DNA]</scope>
    <source>
        <strain evidence="5 6">CIB</strain>
    </source>
</reference>
<dbReference type="EMBL" id="MIKG01000005">
    <property type="protein sequence ID" value="RAO67453.1"/>
    <property type="molecule type" value="Genomic_DNA"/>
</dbReference>
<dbReference type="InterPro" id="IPR036770">
    <property type="entry name" value="Ankyrin_rpt-contain_sf"/>
</dbReference>
<evidence type="ECO:0000313" key="5">
    <source>
        <dbReference type="EMBL" id="RAO67453.1"/>
    </source>
</evidence>
<dbReference type="Gene3D" id="1.25.40.20">
    <property type="entry name" value="Ankyrin repeat-containing domain"/>
    <property type="match status" value="2"/>
</dbReference>
<dbReference type="InterPro" id="IPR056884">
    <property type="entry name" value="NPHP3-like_N"/>
</dbReference>
<feature type="domain" description="GPI inositol-deacylase winged helix" evidence="3">
    <location>
        <begin position="670"/>
        <end position="743"/>
    </location>
</feature>
<dbReference type="OrthoDB" id="4222114at2759"/>
<keyword evidence="6" id="KW-1185">Reference proteome</keyword>
<dbReference type="Proteomes" id="UP000249363">
    <property type="component" value="Unassembled WGS sequence"/>
</dbReference>
<evidence type="ECO:0000259" key="3">
    <source>
        <dbReference type="Pfam" id="PF22939"/>
    </source>
</evidence>
<feature type="repeat" description="ANK" evidence="2">
    <location>
        <begin position="1039"/>
        <end position="1071"/>
    </location>
</feature>
<dbReference type="Pfam" id="PF24883">
    <property type="entry name" value="NPHP3_N"/>
    <property type="match status" value="1"/>
</dbReference>
<evidence type="ECO:0000313" key="6">
    <source>
        <dbReference type="Proteomes" id="UP000249363"/>
    </source>
</evidence>
<dbReference type="Gene3D" id="3.40.50.300">
    <property type="entry name" value="P-loop containing nucleotide triphosphate hydrolases"/>
    <property type="match status" value="1"/>
</dbReference>
<dbReference type="GO" id="GO:0009116">
    <property type="term" value="P:nucleoside metabolic process"/>
    <property type="evidence" value="ECO:0007669"/>
    <property type="project" value="InterPro"/>
</dbReference>
<organism evidence="5 6">
    <name type="scientific">Talaromyces amestolkiae</name>
    <dbReference type="NCBI Taxonomy" id="1196081"/>
    <lineage>
        <taxon>Eukaryota</taxon>
        <taxon>Fungi</taxon>
        <taxon>Dikarya</taxon>
        <taxon>Ascomycota</taxon>
        <taxon>Pezizomycotina</taxon>
        <taxon>Eurotiomycetes</taxon>
        <taxon>Eurotiomycetidae</taxon>
        <taxon>Eurotiales</taxon>
        <taxon>Trichocomaceae</taxon>
        <taxon>Talaromyces</taxon>
        <taxon>Talaromyces sect. Talaromyces</taxon>
    </lineage>
</organism>
<dbReference type="InterPro" id="IPR053137">
    <property type="entry name" value="NLR-like"/>
</dbReference>
<dbReference type="Pfam" id="PF12796">
    <property type="entry name" value="Ank_2"/>
    <property type="match status" value="1"/>
</dbReference>
<dbReference type="SUPFAM" id="SSF48403">
    <property type="entry name" value="Ankyrin repeat"/>
    <property type="match status" value="1"/>
</dbReference>
<sequence>MAAEEQTVPHDDFTVAWICALPLEMAAAIAMLDERFQELPTDSRDHNTYILGRIKSHNIVIACLPSGVYGTISASILASQIQHTFKSIRYNLMVGIGGGVPSKQADIRLGDVVVSKPSRDFGGVIQYDYGKTVGENKFQRTGMLNKPPPILLTAISKMQAQHMLGYSQISRHLITASTDLPSSRDMFTYCGMEQDILFDPIYDHWDEEKSCERCDKKMIIERPPRANNGPVVHYGLIASGNQVMKHAPTRDTLGKELGILCFEMEASGLMDNFPCLVIRGICDYADSHKNKKWQKYAAATAAAYAKELLCLIHPSWSRQMPVANSIIKLNPHYWSLQTRAAGPLVQSLQLDEEVESILQRISSYDHEKIHQRLSRKRLAGTTQWFTDHPKFRNWFEKKQFPCLWCTGKIGSGKTIVASTIIEMAKCRAENGTLTVFFYCGEANGENQAMAVMSSLVKQICDYLLSTSSPIPQRIEREMKKYFGPKRMKPDFEDIENIFSWLFPHVPNTIYVLDGLDLAESGQARSILKCFRSLFCDDNSSHGSQILLVSREQMPGFISISTFFPGIQIISTSANVFGDIELYIEEGMNDKMMMRRLTDDMSLLSEMKLTLMTESSGMFLWVYLQMEIIWDTCFTDAEIRSALQSLPKDLEETYRRCMHRINLHDPRTLKTLTWVSFANNSLHIEELKEAVAFSLYDTNWDKEQLPRTDFILGSCANLITMDPTDYSIHFAHSSVKQYLEKDSKDLCGYPLSRIEGDLKCGEFCIAYLSFSDFSLQLDRPRKTTALVRLPDPVLVARKAVGFAFNSRLLSRNRGQGHSATISFNIIPPSSKPDGTKYRFLDYAIENWALHTRNITAESPVWDKYERLATTFSETWNFHSWVPSSPVPSSQIHAMFAWAVVEQHEPLLSILSTYSSELQHVCNIPLSENGLSALHFASKSGLGTIFQMLLNICDVNRRDKEGYTALHYTSVEGHVSIVYMLMRKEGVNVDIRSNAGLTPLWLAASNGHNEVLEAFLKPTVDIEAPENFPLPKANIEARGVGYRTPLIQAAKEGHLEAVKVLSYYGADTEARDAIGCTSLAWAIMGLHYHVMDFFLERGLTWVPVIVGYEDSFPMPLRASINTINIRVKDLDHRAPFSWAAVNGHPAVLKLLLGKGAMSNSGAIHNNSALLQTSKNPITEAIMSLLEQQTINEFIELSFKPIPRRRIRWSGYMMSFNLPDHDGLGDSFGG</sequence>
<accession>A0A364KV86</accession>
<feature type="domain" description="Nephrocystin 3-like N-terminal" evidence="4">
    <location>
        <begin position="380"/>
        <end position="550"/>
    </location>
</feature>
<dbReference type="InterPro" id="IPR054471">
    <property type="entry name" value="GPIID_WHD"/>
</dbReference>
<dbReference type="RefSeq" id="XP_040731969.1">
    <property type="nucleotide sequence ID" value="XM_040875724.1"/>
</dbReference>
<dbReference type="Pfam" id="PF13637">
    <property type="entry name" value="Ank_4"/>
    <property type="match status" value="1"/>
</dbReference>
<dbReference type="GeneID" id="63792681"/>
<dbReference type="Gene3D" id="3.40.50.1580">
    <property type="entry name" value="Nucleoside phosphorylase domain"/>
    <property type="match status" value="1"/>
</dbReference>
<keyword evidence="2" id="KW-0040">ANK repeat</keyword>
<protein>
    <recommendedName>
        <fullName evidence="7">Nucleoside phosphorylase domain-containing protein</fullName>
    </recommendedName>
</protein>
<evidence type="ECO:0000256" key="2">
    <source>
        <dbReference type="PROSITE-ProRule" id="PRU00023"/>
    </source>
</evidence>
<feature type="repeat" description="ANK" evidence="2">
    <location>
        <begin position="993"/>
        <end position="1025"/>
    </location>
</feature>
<name>A0A364KV86_TALAM</name>
<dbReference type="SUPFAM" id="SSF53167">
    <property type="entry name" value="Purine and uridine phosphorylases"/>
    <property type="match status" value="1"/>
</dbReference>
<dbReference type="AlphaFoldDB" id="A0A364KV86"/>
<keyword evidence="1" id="KW-0677">Repeat</keyword>
<dbReference type="InterPro" id="IPR027417">
    <property type="entry name" value="P-loop_NTPase"/>
</dbReference>
<feature type="repeat" description="ANK" evidence="2">
    <location>
        <begin position="959"/>
        <end position="992"/>
    </location>
</feature>
<dbReference type="SMART" id="SM00248">
    <property type="entry name" value="ANK"/>
    <property type="match status" value="6"/>
</dbReference>
<dbReference type="PROSITE" id="PS50088">
    <property type="entry name" value="ANK_REPEAT"/>
    <property type="match status" value="3"/>
</dbReference>
<gene>
    <name evidence="5" type="ORF">BHQ10_003465</name>
</gene>
<evidence type="ECO:0008006" key="7">
    <source>
        <dbReference type="Google" id="ProtNLM"/>
    </source>
</evidence>
<dbReference type="Pfam" id="PF22939">
    <property type="entry name" value="WHD_GPIID"/>
    <property type="match status" value="1"/>
</dbReference>
<dbReference type="InterPro" id="IPR002110">
    <property type="entry name" value="Ankyrin_rpt"/>
</dbReference>